<reference evidence="10 11" key="1">
    <citation type="submission" date="2016-11" db="EMBL/GenBank/DDBJ databases">
        <authorList>
            <person name="Jaros S."/>
            <person name="Januszkiewicz K."/>
            <person name="Wedrychowicz H."/>
        </authorList>
    </citation>
    <scope>NUCLEOTIDE SEQUENCE [LARGE SCALE GENOMIC DNA]</scope>
    <source>
        <strain evidence="10 11">DSM 26991</strain>
    </source>
</reference>
<accession>A0A1M4WEV1</accession>
<evidence type="ECO:0000256" key="3">
    <source>
        <dbReference type="ARBA" id="ARBA00023001"/>
    </source>
</evidence>
<gene>
    <name evidence="10" type="ORF">SAMN05444405_10364</name>
</gene>
<dbReference type="Gene3D" id="2.60.40.4070">
    <property type="match status" value="1"/>
</dbReference>
<dbReference type="GO" id="GO:0005576">
    <property type="term" value="C:extracellular region"/>
    <property type="evidence" value="ECO:0007669"/>
    <property type="project" value="TreeGrafter"/>
</dbReference>
<dbReference type="InterPro" id="IPR008979">
    <property type="entry name" value="Galactose-bd-like_sf"/>
</dbReference>
<name>A0A1M4WEV1_9BACE</name>
<evidence type="ECO:0000259" key="8">
    <source>
        <dbReference type="Pfam" id="PF00150"/>
    </source>
</evidence>
<dbReference type="Gene3D" id="3.20.20.80">
    <property type="entry name" value="Glycosidases"/>
    <property type="match status" value="1"/>
</dbReference>
<evidence type="ECO:0000313" key="11">
    <source>
        <dbReference type="Proteomes" id="UP000184509"/>
    </source>
</evidence>
<evidence type="ECO:0000256" key="1">
    <source>
        <dbReference type="ARBA" id="ARBA00005641"/>
    </source>
</evidence>
<feature type="signal peptide" evidence="7">
    <location>
        <begin position="1"/>
        <end position="22"/>
    </location>
</feature>
<evidence type="ECO:0000256" key="4">
    <source>
        <dbReference type="ARBA" id="ARBA00023277"/>
    </source>
</evidence>
<dbReference type="GO" id="GO:0030245">
    <property type="term" value="P:cellulose catabolic process"/>
    <property type="evidence" value="ECO:0007669"/>
    <property type="project" value="UniProtKB-KW"/>
</dbReference>
<evidence type="ECO:0000256" key="6">
    <source>
        <dbReference type="ARBA" id="ARBA00023326"/>
    </source>
</evidence>
<dbReference type="InterPro" id="IPR001547">
    <property type="entry name" value="Glyco_hydro_5"/>
</dbReference>
<keyword evidence="7" id="KW-0732">Signal</keyword>
<dbReference type="AlphaFoldDB" id="A0A1M4WEV1"/>
<organism evidence="10 11">
    <name type="scientific">Bacteroides luti</name>
    <dbReference type="NCBI Taxonomy" id="1297750"/>
    <lineage>
        <taxon>Bacteria</taxon>
        <taxon>Pseudomonadati</taxon>
        <taxon>Bacteroidota</taxon>
        <taxon>Bacteroidia</taxon>
        <taxon>Bacteroidales</taxon>
        <taxon>Bacteroidaceae</taxon>
        <taxon>Bacteroides</taxon>
    </lineage>
</organism>
<keyword evidence="11" id="KW-1185">Reference proteome</keyword>
<evidence type="ECO:0000259" key="9">
    <source>
        <dbReference type="Pfam" id="PF18962"/>
    </source>
</evidence>
<feature type="chain" id="PRO_5012477144" evidence="7">
    <location>
        <begin position="23"/>
        <end position="657"/>
    </location>
</feature>
<dbReference type="InterPro" id="IPR018087">
    <property type="entry name" value="Glyco_hydro_5_CS"/>
</dbReference>
<sequence>MKKIALLFTCIVLTALISVVKAQTPFSRGVNLTGWFQTASAHDIQFSKYTKKDFVNIKSLGCDVIRLPVNLFYMTNGNPDYTVDPLFYDFMDQAVSWAEELQIYLILDNHSTDDIASKNPNLETALTKVWSQVAMHYKDRSSYILYEVLNEPNGLTTSAWGAIQQKAITAIRDVDTKHTVVVGPSGWNTYSELNQLPYYTDTNLLYTFHFYDPFVFTHQGASWPSPSMTSLANVPFPYNASAMPTVPADLAGTWVAGSLNNYKNEGTVAKVKSLIDIAVAFKTARNVNLYCGEFGVYIPNSNNTDRAYWYGQVSSYLQSKGIAWTTWDYQGGFGLFNKGSNQQFDYDLNVPLLNALGLTVPPQQVYTLKPDSVGFDIYTDYTGENMLESGANGGAATDFYSDSKPNNGKYCLSWRGSSQYGSVGVDFVPDKDLSKLRAQNYALSMLVRGNTPGTKFDLRFMDTKKDASDHPWRMNFTIDENTVKWDGKWHKVFIPLTRFVDGGSWDNGWFNPTGAFDWSATDRFEIVAEQMNMTGKTLWFDNIQISNIDSAQVYESSVFTDIRRMQSDDLLLRVFPNPVQNSTEISYTLTGDEKVDVGIYNLNGQKVRSLLSARQSSGNHLLAWNADSDGGSRLSKGIYFCRVIISGQITVVKVILL</sequence>
<dbReference type="Pfam" id="PF00150">
    <property type="entry name" value="Cellulase"/>
    <property type="match status" value="1"/>
</dbReference>
<evidence type="ECO:0000256" key="5">
    <source>
        <dbReference type="ARBA" id="ARBA00023295"/>
    </source>
</evidence>
<dbReference type="GO" id="GO:0009986">
    <property type="term" value="C:cell surface"/>
    <property type="evidence" value="ECO:0007669"/>
    <property type="project" value="TreeGrafter"/>
</dbReference>
<proteinExistence type="inferred from homology"/>
<dbReference type="Gene3D" id="2.60.120.430">
    <property type="entry name" value="Galactose-binding lectin"/>
    <property type="match status" value="1"/>
</dbReference>
<feature type="domain" description="Secretion system C-terminal sorting" evidence="9">
    <location>
        <begin position="574"/>
        <end position="655"/>
    </location>
</feature>
<keyword evidence="5" id="KW-0326">Glycosidase</keyword>
<dbReference type="EMBL" id="FQTV01000003">
    <property type="protein sequence ID" value="SHE79593.1"/>
    <property type="molecule type" value="Genomic_DNA"/>
</dbReference>
<dbReference type="STRING" id="1297750.SAMN05444405_10364"/>
<keyword evidence="6" id="KW-0624">Polysaccharide degradation</keyword>
<keyword evidence="2" id="KW-0378">Hydrolase</keyword>
<dbReference type="GO" id="GO:0008422">
    <property type="term" value="F:beta-glucosidase activity"/>
    <property type="evidence" value="ECO:0007669"/>
    <property type="project" value="TreeGrafter"/>
</dbReference>
<dbReference type="NCBIfam" id="TIGR04183">
    <property type="entry name" value="Por_Secre_tail"/>
    <property type="match status" value="1"/>
</dbReference>
<keyword evidence="4" id="KW-0119">Carbohydrate metabolism</keyword>
<evidence type="ECO:0000256" key="7">
    <source>
        <dbReference type="SAM" id="SignalP"/>
    </source>
</evidence>
<evidence type="ECO:0000313" key="10">
    <source>
        <dbReference type="EMBL" id="SHE79593.1"/>
    </source>
</evidence>
<dbReference type="RefSeq" id="WP_073399316.1">
    <property type="nucleotide sequence ID" value="NZ_FQTV01000003.1"/>
</dbReference>
<dbReference type="PANTHER" id="PTHR31297:SF41">
    <property type="entry name" value="ENDOGLUCANASE, PUTATIVE (AFU_ORTHOLOGUE AFUA_5G01830)-RELATED"/>
    <property type="match status" value="1"/>
</dbReference>
<protein>
    <submittedName>
        <fullName evidence="10">Endoglucanase</fullName>
    </submittedName>
</protein>
<dbReference type="PROSITE" id="PS00659">
    <property type="entry name" value="GLYCOSYL_HYDROL_F5"/>
    <property type="match status" value="1"/>
</dbReference>
<comment type="similarity">
    <text evidence="1">Belongs to the glycosyl hydrolase 5 (cellulase A) family.</text>
</comment>
<dbReference type="SUPFAM" id="SSF49785">
    <property type="entry name" value="Galactose-binding domain-like"/>
    <property type="match status" value="1"/>
</dbReference>
<dbReference type="OrthoDB" id="9800955at2"/>
<keyword evidence="3" id="KW-0136">Cellulose degradation</keyword>
<dbReference type="InterPro" id="IPR050386">
    <property type="entry name" value="Glycosyl_hydrolase_5"/>
</dbReference>
<evidence type="ECO:0000256" key="2">
    <source>
        <dbReference type="ARBA" id="ARBA00022801"/>
    </source>
</evidence>
<dbReference type="InterPro" id="IPR026444">
    <property type="entry name" value="Secre_tail"/>
</dbReference>
<dbReference type="InterPro" id="IPR017853">
    <property type="entry name" value="GH"/>
</dbReference>
<feature type="domain" description="Glycoside hydrolase family 5" evidence="8">
    <location>
        <begin position="47"/>
        <end position="330"/>
    </location>
</feature>
<dbReference type="PANTHER" id="PTHR31297">
    <property type="entry name" value="GLUCAN ENDO-1,6-BETA-GLUCOSIDASE B"/>
    <property type="match status" value="1"/>
</dbReference>
<dbReference type="SUPFAM" id="SSF51445">
    <property type="entry name" value="(Trans)glycosidases"/>
    <property type="match status" value="1"/>
</dbReference>
<dbReference type="Pfam" id="PF18962">
    <property type="entry name" value="Por_Secre_tail"/>
    <property type="match status" value="1"/>
</dbReference>
<dbReference type="Proteomes" id="UP000184509">
    <property type="component" value="Unassembled WGS sequence"/>
</dbReference>